<organism evidence="2 3">
    <name type="scientific">Petrolisthes manimaculis</name>
    <dbReference type="NCBI Taxonomy" id="1843537"/>
    <lineage>
        <taxon>Eukaryota</taxon>
        <taxon>Metazoa</taxon>
        <taxon>Ecdysozoa</taxon>
        <taxon>Arthropoda</taxon>
        <taxon>Crustacea</taxon>
        <taxon>Multicrustacea</taxon>
        <taxon>Malacostraca</taxon>
        <taxon>Eumalacostraca</taxon>
        <taxon>Eucarida</taxon>
        <taxon>Decapoda</taxon>
        <taxon>Pleocyemata</taxon>
        <taxon>Anomura</taxon>
        <taxon>Galatheoidea</taxon>
        <taxon>Porcellanidae</taxon>
        <taxon>Petrolisthes</taxon>
    </lineage>
</organism>
<keyword evidence="3" id="KW-1185">Reference proteome</keyword>
<evidence type="ECO:0000313" key="3">
    <source>
        <dbReference type="Proteomes" id="UP001292094"/>
    </source>
</evidence>
<comment type="caution">
    <text evidence="2">The sequence shown here is derived from an EMBL/GenBank/DDBJ whole genome shotgun (WGS) entry which is preliminary data.</text>
</comment>
<feature type="domain" description="Reverse transcriptase" evidence="1">
    <location>
        <begin position="5"/>
        <end position="176"/>
    </location>
</feature>
<evidence type="ECO:0000259" key="1">
    <source>
        <dbReference type="Pfam" id="PF00078"/>
    </source>
</evidence>
<accession>A0AAE1NNB3</accession>
<gene>
    <name evidence="2" type="ORF">Pmani_034637</name>
</gene>
<evidence type="ECO:0000313" key="2">
    <source>
        <dbReference type="EMBL" id="KAK4292616.1"/>
    </source>
</evidence>
<proteinExistence type="predicted"/>
<dbReference type="AlphaFoldDB" id="A0AAE1NNB3"/>
<name>A0AAE1NNB3_9EUCA</name>
<dbReference type="EMBL" id="JAWZYT010004775">
    <property type="protein sequence ID" value="KAK4292616.1"/>
    <property type="molecule type" value="Genomic_DNA"/>
</dbReference>
<reference evidence="2" key="1">
    <citation type="submission" date="2023-11" db="EMBL/GenBank/DDBJ databases">
        <title>Genome assemblies of two species of porcelain crab, Petrolisthes cinctipes and Petrolisthes manimaculis (Anomura: Porcellanidae).</title>
        <authorList>
            <person name="Angst P."/>
        </authorList>
    </citation>
    <scope>NUCLEOTIDE SEQUENCE</scope>
    <source>
        <strain evidence="2">PB745_02</strain>
        <tissue evidence="2">Gill</tissue>
    </source>
</reference>
<dbReference type="Pfam" id="PF00078">
    <property type="entry name" value="RVT_1"/>
    <property type="match status" value="1"/>
</dbReference>
<dbReference type="Proteomes" id="UP001292094">
    <property type="component" value="Unassembled WGS sequence"/>
</dbReference>
<sequence length="187" mass="21213">MDLLNYKPVSLTCIASKMIEGIICEEIVRHLPENSRLLSNAQHGFRSNESCYTNRFCYADDLINAIDEGNCVDVNYLDCETAFGRVLHLRPIVKLKAIGIRVNTLMWIKSFLTESYHRVNIQKAKSDWLPVTSGVPQGSVLGPVLFPIYINGVNKLESTPSLFADDMKICRTTNTEYSIMLMPYRET</sequence>
<protein>
    <recommendedName>
        <fullName evidence="1">Reverse transcriptase domain-containing protein</fullName>
    </recommendedName>
</protein>
<dbReference type="PANTHER" id="PTHR33332">
    <property type="entry name" value="REVERSE TRANSCRIPTASE DOMAIN-CONTAINING PROTEIN"/>
    <property type="match status" value="1"/>
</dbReference>
<dbReference type="InterPro" id="IPR000477">
    <property type="entry name" value="RT_dom"/>
</dbReference>